<dbReference type="Pfam" id="PF13517">
    <property type="entry name" value="FG-GAP_3"/>
    <property type="match status" value="1"/>
</dbReference>
<evidence type="ECO:0000313" key="8">
    <source>
        <dbReference type="EMBL" id="KAI5081941.1"/>
    </source>
</evidence>
<evidence type="ECO:0000256" key="5">
    <source>
        <dbReference type="ARBA" id="ARBA00023136"/>
    </source>
</evidence>
<feature type="compositionally biased region" description="Polar residues" evidence="6">
    <location>
        <begin position="267"/>
        <end position="284"/>
    </location>
</feature>
<keyword evidence="9" id="KW-1185">Reference proteome</keyword>
<keyword evidence="3" id="KW-0732">Signal</keyword>
<dbReference type="EMBL" id="JABFUD020000003">
    <property type="protein sequence ID" value="KAI5081941.1"/>
    <property type="molecule type" value="Genomic_DNA"/>
</dbReference>
<dbReference type="Pfam" id="PF23722">
    <property type="entry name" value="Beta-sand_DEX1"/>
    <property type="match status" value="1"/>
</dbReference>
<gene>
    <name evidence="8" type="ORF">GOP47_0001684</name>
</gene>
<evidence type="ECO:0000256" key="4">
    <source>
        <dbReference type="ARBA" id="ARBA00022989"/>
    </source>
</evidence>
<reference evidence="8" key="1">
    <citation type="submission" date="2021-01" db="EMBL/GenBank/DDBJ databases">
        <title>Adiantum capillus-veneris genome.</title>
        <authorList>
            <person name="Fang Y."/>
            <person name="Liao Q."/>
        </authorList>
    </citation>
    <scope>NUCLEOTIDE SEQUENCE</scope>
    <source>
        <strain evidence="8">H3</strain>
        <tissue evidence="8">Leaf</tissue>
    </source>
</reference>
<organism evidence="8 9">
    <name type="scientific">Adiantum capillus-veneris</name>
    <name type="common">Maidenhair fern</name>
    <dbReference type="NCBI Taxonomy" id="13818"/>
    <lineage>
        <taxon>Eukaryota</taxon>
        <taxon>Viridiplantae</taxon>
        <taxon>Streptophyta</taxon>
        <taxon>Embryophyta</taxon>
        <taxon>Tracheophyta</taxon>
        <taxon>Polypodiopsida</taxon>
        <taxon>Polypodiidae</taxon>
        <taxon>Polypodiales</taxon>
        <taxon>Pteridineae</taxon>
        <taxon>Pteridaceae</taxon>
        <taxon>Vittarioideae</taxon>
        <taxon>Adiantum</taxon>
    </lineage>
</organism>
<dbReference type="PANTHER" id="PTHR21419">
    <property type="match status" value="1"/>
</dbReference>
<dbReference type="InterPro" id="IPR013517">
    <property type="entry name" value="FG-GAP"/>
</dbReference>
<dbReference type="Pfam" id="PF01839">
    <property type="entry name" value="FG-GAP"/>
    <property type="match status" value="1"/>
</dbReference>
<dbReference type="InterPro" id="IPR015943">
    <property type="entry name" value="WD40/YVTN_repeat-like_dom_sf"/>
</dbReference>
<dbReference type="SUPFAM" id="SSF69318">
    <property type="entry name" value="Integrin alpha N-terminal domain"/>
    <property type="match status" value="1"/>
</dbReference>
<comment type="subcellular location">
    <subcellularLocation>
        <location evidence="1">Membrane</location>
        <topology evidence="1">Single-pass membrane protein</topology>
    </subcellularLocation>
</comment>
<feature type="region of interest" description="Disordered" evidence="6">
    <location>
        <begin position="142"/>
        <end position="166"/>
    </location>
</feature>
<feature type="compositionally biased region" description="Basic and acidic residues" evidence="6">
    <location>
        <begin position="142"/>
        <end position="154"/>
    </location>
</feature>
<evidence type="ECO:0000256" key="3">
    <source>
        <dbReference type="ARBA" id="ARBA00022729"/>
    </source>
</evidence>
<feature type="compositionally biased region" description="Basic and acidic residues" evidence="6">
    <location>
        <begin position="221"/>
        <end position="230"/>
    </location>
</feature>
<evidence type="ECO:0000256" key="2">
    <source>
        <dbReference type="ARBA" id="ARBA00022692"/>
    </source>
</evidence>
<keyword evidence="4" id="KW-1133">Transmembrane helix</keyword>
<keyword evidence="5" id="KW-0472">Membrane</keyword>
<proteinExistence type="predicted"/>
<evidence type="ECO:0000256" key="1">
    <source>
        <dbReference type="ARBA" id="ARBA00004167"/>
    </source>
</evidence>
<dbReference type="GO" id="GO:0016020">
    <property type="term" value="C:membrane"/>
    <property type="evidence" value="ECO:0007669"/>
    <property type="project" value="UniProtKB-SubCell"/>
</dbReference>
<dbReference type="OrthoDB" id="200924at2759"/>
<evidence type="ECO:0000256" key="6">
    <source>
        <dbReference type="SAM" id="MobiDB-lite"/>
    </source>
</evidence>
<dbReference type="InterPro" id="IPR056376">
    <property type="entry name" value="DEX1_C"/>
</dbReference>
<sequence>MLVTHVIDEEALTNIQCPQHVELRWQTEVSSSVYATPLVADINSDGKLEVVVPSFVHNIEVLDGSDGEKLPGWPASHQSNLHSSPLLYDIDKDGVREITVATYHGEVLFFRPSGYQVPDKLVLPRERVRKDWYVGLNKDHADRSHSDVKDEGLKSKGLNQSSSNGHVDLVQETVSKGDAKVTIPGSADVTDTTKDVGNKVEGQVPAKKLESTEKPNLSDSKIGEETKQEELSGNGLQMAAASANLSSNSDGSASRGAQRRLLEDSEVSQTQNIAGDKNQTPTVENDQESLEDVADASFEVFRDEDENMEDGLTEEYQYDYDDYVDESMWGDENWKEAQHEREEDYVNIDAHILCTPVIADIDQDGVDEMVIATSYFFDHEYYDKPENIKELGNIDISKFVACAILVFNLDTKQLKWKKLLDLSTNEGHFRAYIYSSPTVVDLDNDGFLDIIVGTSFGYCYVLDHRGEVREHFPLLMGEIQGQVLAADINDDGLVELVTTDNRGNVAAWSNKAENLWEIHLKSLIAQGPTVGDIDGDGTIDIVVPTVSGNIYVLNGKSGAMVKPYPFRTHGRVMAPVLLVDLGRLDAEKRSLTLVVTSFDGYLYLIDGATSCADVIDVGETSYTMVLADNVDGGDDLDLIVTTMNGNVFCFSTPAPYHPLRSWTSQNQGRNYLAVRNQREGIYAIPGSRAFRDEGGESFWVQFNILDQNRSPSGPYNVTATLLVPHNYMGPKRITENRLIEQPERHQFKLPCVSVRSSGTVILEMVDKNGFYFSDEFSLTFHMHYYRLLKWMVALPMLGMFFALLWLHPEEGIASLPSFSRDR</sequence>
<protein>
    <recommendedName>
        <fullName evidence="7">DEX1 C-terminal domain-containing protein</fullName>
    </recommendedName>
</protein>
<dbReference type="InterPro" id="IPR045232">
    <property type="entry name" value="FAM234"/>
</dbReference>
<accession>A0A9D4ZQ96</accession>
<dbReference type="Gene3D" id="2.130.10.10">
    <property type="entry name" value="YVTN repeat-like/Quinoprotein amine dehydrogenase"/>
    <property type="match status" value="1"/>
</dbReference>
<feature type="domain" description="DEX1 C-terminal" evidence="7">
    <location>
        <begin position="680"/>
        <end position="781"/>
    </location>
</feature>
<dbReference type="PANTHER" id="PTHR21419:SF23">
    <property type="entry name" value="PROTEIN DEFECTIVE IN EXINE FORMATION 1"/>
    <property type="match status" value="1"/>
</dbReference>
<evidence type="ECO:0000259" key="7">
    <source>
        <dbReference type="Pfam" id="PF23722"/>
    </source>
</evidence>
<dbReference type="AlphaFoldDB" id="A0A9D4ZQ96"/>
<name>A0A9D4ZQ96_ADICA</name>
<dbReference type="InterPro" id="IPR028994">
    <property type="entry name" value="Integrin_alpha_N"/>
</dbReference>
<comment type="caution">
    <text evidence="8">The sequence shown here is derived from an EMBL/GenBank/DDBJ whole genome shotgun (WGS) entry which is preliminary data.</text>
</comment>
<feature type="compositionally biased region" description="Low complexity" evidence="6">
    <location>
        <begin position="239"/>
        <end position="256"/>
    </location>
</feature>
<feature type="region of interest" description="Disordered" evidence="6">
    <location>
        <begin position="181"/>
        <end position="290"/>
    </location>
</feature>
<keyword evidence="2" id="KW-0812">Transmembrane</keyword>
<dbReference type="Proteomes" id="UP000886520">
    <property type="component" value="Chromosome 2"/>
</dbReference>
<evidence type="ECO:0000313" key="9">
    <source>
        <dbReference type="Proteomes" id="UP000886520"/>
    </source>
</evidence>